<keyword evidence="2" id="KW-1185">Reference proteome</keyword>
<dbReference type="EMBL" id="LQNU01000095">
    <property type="protein sequence ID" value="KZE74097.1"/>
    <property type="molecule type" value="Genomic_DNA"/>
</dbReference>
<dbReference type="AlphaFoldDB" id="A0A163UZD2"/>
<sequence length="320" mass="38077">MKNVIIILGGCLLLLVGCKKQSEIDEAAENKRYQEKVEASQAIRYLNLINEYMFDTEGFIAERREDIEQLRLITFREHIDSLKGVPAKESFILKENEDYYKGALIHTDDLDALTEEEKDFFSYNMGKYYDEFNQFTEISLKYVNYLESKEYEHDNWVKAREYNRTITDSKTEFFILRNMISKEIRRIDVRLDTIALQGSPLKDVFITAKSDYRILQDITERIQELNKKTFDVNGLNNLNKLCVVLQNNIYEHKHKYDSELRQKQMLEDYTKYYELLHEWINETKKMLTKTKIGGRISNSELNRLLELQVRVSNQYNGMIK</sequence>
<accession>A0A163UZD2</accession>
<evidence type="ECO:0000313" key="1">
    <source>
        <dbReference type="EMBL" id="KZE74097.1"/>
    </source>
</evidence>
<evidence type="ECO:0008006" key="3">
    <source>
        <dbReference type="Google" id="ProtNLM"/>
    </source>
</evidence>
<gene>
    <name evidence="1" type="ORF">AV926_17835</name>
</gene>
<name>A0A163UZD2_9FLAO</name>
<evidence type="ECO:0000313" key="2">
    <source>
        <dbReference type="Proteomes" id="UP000076630"/>
    </source>
</evidence>
<dbReference type="PROSITE" id="PS51257">
    <property type="entry name" value="PROKAR_LIPOPROTEIN"/>
    <property type="match status" value="1"/>
</dbReference>
<dbReference type="Proteomes" id="UP000076630">
    <property type="component" value="Unassembled WGS sequence"/>
</dbReference>
<protein>
    <recommendedName>
        <fullName evidence="3">DUF3829 domain-containing protein</fullName>
    </recommendedName>
</protein>
<dbReference type="RefSeq" id="WP_038988453.1">
    <property type="nucleotide sequence ID" value="NZ_JWJO01000114.1"/>
</dbReference>
<proteinExistence type="predicted"/>
<comment type="caution">
    <text evidence="1">The sequence shown here is derived from an EMBL/GenBank/DDBJ whole genome shotgun (WGS) entry which is preliminary data.</text>
</comment>
<reference evidence="1 2" key="1">
    <citation type="submission" date="2016-01" db="EMBL/GenBank/DDBJ databases">
        <title>Whole genome sequencing of Myroides marinus L41.</title>
        <authorList>
            <person name="Hong K.W."/>
        </authorList>
    </citation>
    <scope>NUCLEOTIDE SEQUENCE [LARGE SCALE GENOMIC DNA]</scope>
    <source>
        <strain evidence="1 2">L41</strain>
    </source>
</reference>
<organism evidence="1 2">
    <name type="scientific">Myroides marinus</name>
    <dbReference type="NCBI Taxonomy" id="703342"/>
    <lineage>
        <taxon>Bacteria</taxon>
        <taxon>Pseudomonadati</taxon>
        <taxon>Bacteroidota</taxon>
        <taxon>Flavobacteriia</taxon>
        <taxon>Flavobacteriales</taxon>
        <taxon>Flavobacteriaceae</taxon>
        <taxon>Myroides</taxon>
    </lineage>
</organism>